<feature type="compositionally biased region" description="Polar residues" evidence="1">
    <location>
        <begin position="397"/>
        <end position="427"/>
    </location>
</feature>
<feature type="compositionally biased region" description="Low complexity" evidence="1">
    <location>
        <begin position="40"/>
        <end position="65"/>
    </location>
</feature>
<dbReference type="AlphaFoldDB" id="A0A0L0FPQ6"/>
<dbReference type="Proteomes" id="UP000054560">
    <property type="component" value="Unassembled WGS sequence"/>
</dbReference>
<organism evidence="2 3">
    <name type="scientific">Sphaeroforma arctica JP610</name>
    <dbReference type="NCBI Taxonomy" id="667725"/>
    <lineage>
        <taxon>Eukaryota</taxon>
        <taxon>Ichthyosporea</taxon>
        <taxon>Ichthyophonida</taxon>
        <taxon>Sphaeroforma</taxon>
    </lineage>
</organism>
<feature type="region of interest" description="Disordered" evidence="1">
    <location>
        <begin position="37"/>
        <end position="65"/>
    </location>
</feature>
<feature type="compositionally biased region" description="Basic residues" evidence="1">
    <location>
        <begin position="240"/>
        <end position="254"/>
    </location>
</feature>
<dbReference type="GeneID" id="25909387"/>
<accession>A0A0L0FPQ6</accession>
<feature type="compositionally biased region" description="Low complexity" evidence="1">
    <location>
        <begin position="271"/>
        <end position="296"/>
    </location>
</feature>
<keyword evidence="3" id="KW-1185">Reference proteome</keyword>
<name>A0A0L0FPQ6_9EUKA</name>
<evidence type="ECO:0000256" key="1">
    <source>
        <dbReference type="SAM" id="MobiDB-lite"/>
    </source>
</evidence>
<dbReference type="RefSeq" id="XP_014152596.1">
    <property type="nucleotide sequence ID" value="XM_014297121.1"/>
</dbReference>
<gene>
    <name evidence="2" type="ORF">SARC_08883</name>
</gene>
<feature type="region of interest" description="Disordered" evidence="1">
    <location>
        <begin position="393"/>
        <end position="427"/>
    </location>
</feature>
<reference evidence="2 3" key="1">
    <citation type="submission" date="2011-02" db="EMBL/GenBank/DDBJ databases">
        <title>The Genome Sequence of Sphaeroforma arctica JP610.</title>
        <authorList>
            <consortium name="The Broad Institute Genome Sequencing Platform"/>
            <person name="Russ C."/>
            <person name="Cuomo C."/>
            <person name="Young S.K."/>
            <person name="Zeng Q."/>
            <person name="Gargeya S."/>
            <person name="Alvarado L."/>
            <person name="Berlin A."/>
            <person name="Chapman S.B."/>
            <person name="Chen Z."/>
            <person name="Freedman E."/>
            <person name="Gellesch M."/>
            <person name="Goldberg J."/>
            <person name="Griggs A."/>
            <person name="Gujja S."/>
            <person name="Heilman E."/>
            <person name="Heiman D."/>
            <person name="Howarth C."/>
            <person name="Mehta T."/>
            <person name="Neiman D."/>
            <person name="Pearson M."/>
            <person name="Roberts A."/>
            <person name="Saif S."/>
            <person name="Shea T."/>
            <person name="Shenoy N."/>
            <person name="Sisk P."/>
            <person name="Stolte C."/>
            <person name="Sykes S."/>
            <person name="White J."/>
            <person name="Yandava C."/>
            <person name="Burger G."/>
            <person name="Gray M.W."/>
            <person name="Holland P.W.H."/>
            <person name="King N."/>
            <person name="Lang F.B.F."/>
            <person name="Roger A.J."/>
            <person name="Ruiz-Trillo I."/>
            <person name="Haas B."/>
            <person name="Nusbaum C."/>
            <person name="Birren B."/>
        </authorList>
    </citation>
    <scope>NUCLEOTIDE SEQUENCE [LARGE SCALE GENOMIC DNA]</scope>
    <source>
        <strain evidence="2 3">JP610</strain>
    </source>
</reference>
<protein>
    <recommendedName>
        <fullName evidence="4">ERCC4 domain-containing protein</fullName>
    </recommendedName>
</protein>
<feature type="region of interest" description="Disordered" evidence="1">
    <location>
        <begin position="725"/>
        <end position="748"/>
    </location>
</feature>
<evidence type="ECO:0000313" key="3">
    <source>
        <dbReference type="Proteomes" id="UP000054560"/>
    </source>
</evidence>
<evidence type="ECO:0000313" key="2">
    <source>
        <dbReference type="EMBL" id="KNC78694.1"/>
    </source>
</evidence>
<sequence length="1049" mass="114837">MVLQLSDDKSGLYKGLEDKLMKQAIKESLRLHGLNQQNISTNTTSTTHSTTTSARNTTNTHTTTTNTLVQTSMETLSRHAHSTRSVESSHHPASVCPVSEDTEAGRARRLAAAERRAGFQAQNKPLTAKAQDTNQSIVQHGSRVPPQKGVSSQCSRTICNACGVGRGGVDSGTGSKQDNGLRGRDVTKKKGNLQIANGGAYIGASDSRTVSIELSVGPDSSTNTQHLRDQKTRALYRSTPAKHRPASFARRTKRTATERSLHTDTPAQQPTITHTTSHTTSHTTTHTTTHTISRTTNRPDDSYTVISLDSSSGDDSDADILNTTFTKAPHTPRSIRTSVAWDTPHTDKSTVTLNKAPPSKRVKITLVNLTAPNKPPAPDSHVSCIVLDSDEDLPQSAGESNVGQVKQCTSNRGSTSQPSTQPISNARDTAVELVIDKRERQSNSYYTEMSTCISEKVDLLAQREFTRAPVSVSVVIEHVPQSDFVWTSKPSGGVMNVLMERKAIRDIVSRSATNAHLVQLATMCRISCSSQRCVASILRHDRPLTYPTETPIQIPVTPLSPLLSRHVYNAVRNTQGFNILLLDGDVKEVHGAKAMHSRKHLLSCWDPDVRFFGYIDAQEDLQPAETHTLGRPRGLPTTCTDIRSSEHLLVQMAALITHGGVQVVTTGKGSGLLVQHTLAGYTTALAECVIPSRRPGPPRESSVYIAYAGFDGLKVAMRMDNKRQKEAQVDLETDQRGAQRDRRERNAAYEDLKAYNLAQNKRKKDNQLQQIKHERHERCVQHIQQGHKRPILDTQRYHNRSELGTHAAETAGDTHLGLKFRATATLVRGPECERAHYFHACSKEVQVHFETIGRLGTQGETIPHERLQLVTGSLLPPAYAEFQCFAKDLASVRVQVAWVDGVAKSQRRPPPTPSSASAALYVASRFVADYFPSAVGGATQTTGQSVPAHIRRCLVLNKLAAGFAAHAEVYQAYNTTHSTTAQAAQLPFRCTIMDVVAMVTSILTCEHKVSCLSFDIHAEAYSAMIIQYLCHELSISAGANQMHYEITGV</sequence>
<feature type="region of interest" description="Disordered" evidence="1">
    <location>
        <begin position="239"/>
        <end position="303"/>
    </location>
</feature>
<dbReference type="EMBL" id="KQ242440">
    <property type="protein sequence ID" value="KNC78694.1"/>
    <property type="molecule type" value="Genomic_DNA"/>
</dbReference>
<proteinExistence type="predicted"/>
<evidence type="ECO:0008006" key="4">
    <source>
        <dbReference type="Google" id="ProtNLM"/>
    </source>
</evidence>